<dbReference type="HOGENOM" id="CLU_2641406_0_0_1"/>
<proteinExistence type="predicted"/>
<name>W1PCF3_AMBTC</name>
<evidence type="ECO:0000313" key="2">
    <source>
        <dbReference type="Proteomes" id="UP000017836"/>
    </source>
</evidence>
<keyword evidence="2" id="KW-1185">Reference proteome</keyword>
<dbReference type="EMBL" id="KI393980">
    <property type="protein sequence ID" value="ERN05638.1"/>
    <property type="molecule type" value="Genomic_DNA"/>
</dbReference>
<dbReference type="AlphaFoldDB" id="W1PCF3"/>
<dbReference type="Gramene" id="ERN05638">
    <property type="protein sequence ID" value="ERN05638"/>
    <property type="gene ID" value="AMTR_s00006p00093380"/>
</dbReference>
<dbReference type="Proteomes" id="UP000017836">
    <property type="component" value="Unassembled WGS sequence"/>
</dbReference>
<gene>
    <name evidence="1" type="ORF">AMTR_s00006p00093380</name>
</gene>
<accession>W1PCF3</accession>
<protein>
    <submittedName>
        <fullName evidence="1">Uncharacterized protein</fullName>
    </submittedName>
</protein>
<evidence type="ECO:0000313" key="1">
    <source>
        <dbReference type="EMBL" id="ERN05638.1"/>
    </source>
</evidence>
<organism evidence="1 2">
    <name type="scientific">Amborella trichopoda</name>
    <dbReference type="NCBI Taxonomy" id="13333"/>
    <lineage>
        <taxon>Eukaryota</taxon>
        <taxon>Viridiplantae</taxon>
        <taxon>Streptophyta</taxon>
        <taxon>Embryophyta</taxon>
        <taxon>Tracheophyta</taxon>
        <taxon>Spermatophyta</taxon>
        <taxon>Magnoliopsida</taxon>
        <taxon>Amborellales</taxon>
        <taxon>Amborellaceae</taxon>
        <taxon>Amborella</taxon>
    </lineage>
</organism>
<reference evidence="2" key="1">
    <citation type="journal article" date="2013" name="Science">
        <title>The Amborella genome and the evolution of flowering plants.</title>
        <authorList>
            <consortium name="Amborella Genome Project"/>
        </authorList>
    </citation>
    <scope>NUCLEOTIDE SEQUENCE [LARGE SCALE GENOMIC DNA]</scope>
</reference>
<sequence>MGIYAYPLLNNDLQACSKPTMATPTTIGDSRGKATVMKVHRGSKARDPSSFIFPSETLVRRTFEAPPKEAHYKPILQ</sequence>